<dbReference type="EMBL" id="HBGA01080104">
    <property type="protein sequence ID" value="CAD9018756.1"/>
    <property type="molecule type" value="Transcribed_RNA"/>
</dbReference>
<gene>
    <name evidence="2" type="ORF">EGYM00392_LOCUS29869</name>
</gene>
<evidence type="ECO:0000256" key="1">
    <source>
        <dbReference type="SAM" id="MobiDB-lite"/>
    </source>
</evidence>
<accession>A0A7S1IP93</accession>
<protein>
    <submittedName>
        <fullName evidence="2">Uncharacterized protein</fullName>
    </submittedName>
</protein>
<feature type="region of interest" description="Disordered" evidence="1">
    <location>
        <begin position="26"/>
        <end position="46"/>
    </location>
</feature>
<evidence type="ECO:0000313" key="2">
    <source>
        <dbReference type="EMBL" id="CAD9018756.1"/>
    </source>
</evidence>
<dbReference type="AlphaFoldDB" id="A0A7S1IP93"/>
<proteinExistence type="predicted"/>
<organism evidence="2">
    <name type="scientific">Eutreptiella gymnastica</name>
    <dbReference type="NCBI Taxonomy" id="73025"/>
    <lineage>
        <taxon>Eukaryota</taxon>
        <taxon>Discoba</taxon>
        <taxon>Euglenozoa</taxon>
        <taxon>Euglenida</taxon>
        <taxon>Spirocuta</taxon>
        <taxon>Euglenophyceae</taxon>
        <taxon>Eutreptiales</taxon>
        <taxon>Eutreptiaceae</taxon>
        <taxon>Eutreptiella</taxon>
    </lineage>
</organism>
<name>A0A7S1IP93_9EUGL</name>
<sequence length="111" mass="11710">MTGDRTGTQEPGQLIANLASRLRTGDETTPGGFLHAPAELNDTGIGSTGQDINELWTNAMAPSPSLGLSLSKTWNLCMIMGPSVHKWIGDVSGHLGNFGGRWLAGKSVFDD</sequence>
<reference evidence="2" key="1">
    <citation type="submission" date="2021-01" db="EMBL/GenBank/DDBJ databases">
        <authorList>
            <person name="Corre E."/>
            <person name="Pelletier E."/>
            <person name="Niang G."/>
            <person name="Scheremetjew M."/>
            <person name="Finn R."/>
            <person name="Kale V."/>
            <person name="Holt S."/>
            <person name="Cochrane G."/>
            <person name="Meng A."/>
            <person name="Brown T."/>
            <person name="Cohen L."/>
        </authorList>
    </citation>
    <scope>NUCLEOTIDE SEQUENCE</scope>
    <source>
        <strain evidence="2">NIES-381</strain>
    </source>
</reference>